<evidence type="ECO:0000313" key="2">
    <source>
        <dbReference type="Proteomes" id="UP001224997"/>
    </source>
</evidence>
<name>A0ABT9JDL5_9RHOB</name>
<comment type="caution">
    <text evidence="1">The sequence shown here is derived from an EMBL/GenBank/DDBJ whole genome shotgun (WGS) entry which is preliminary data.</text>
</comment>
<keyword evidence="2" id="KW-1185">Reference proteome</keyword>
<sequence length="113" mass="11031">MTQYFQDVLTLTVPTTGLFEAYDLITPAGAKVAAADAPVLGVAKHPNTVVGDLAGVVVIGVARVRAVGAITVGARVVSAAAGGVQAAGGTPANAFATALTAAADGGFVDILIR</sequence>
<proteinExistence type="predicted"/>
<dbReference type="Proteomes" id="UP001224997">
    <property type="component" value="Unassembled WGS sequence"/>
</dbReference>
<organism evidence="1 2">
    <name type="scientific">Paracoccus spongiarum</name>
    <dbReference type="NCBI Taxonomy" id="3064387"/>
    <lineage>
        <taxon>Bacteria</taxon>
        <taxon>Pseudomonadati</taxon>
        <taxon>Pseudomonadota</taxon>
        <taxon>Alphaproteobacteria</taxon>
        <taxon>Rhodobacterales</taxon>
        <taxon>Paracoccaceae</taxon>
        <taxon>Paracoccus</taxon>
    </lineage>
</organism>
<accession>A0ABT9JDL5</accession>
<dbReference type="RefSeq" id="WP_305963768.1">
    <property type="nucleotide sequence ID" value="NZ_JAVAMQ010000011.1"/>
</dbReference>
<reference evidence="1 2" key="1">
    <citation type="submission" date="2023-08" db="EMBL/GenBank/DDBJ databases">
        <authorList>
            <person name="Park J.-S."/>
        </authorList>
    </citation>
    <scope>NUCLEOTIDE SEQUENCE [LARGE SCALE GENOMIC DNA]</scope>
    <source>
        <strain evidence="1 2">2205BS29-5</strain>
    </source>
</reference>
<dbReference type="EMBL" id="JAVAMQ010000011">
    <property type="protein sequence ID" value="MDP5307918.1"/>
    <property type="molecule type" value="Genomic_DNA"/>
</dbReference>
<dbReference type="InterPro" id="IPR011231">
    <property type="entry name" value="Phage_VT1-Sakai_H0018"/>
</dbReference>
<gene>
    <name evidence="1" type="ORF">Q5Y72_12555</name>
</gene>
<dbReference type="Pfam" id="PF09956">
    <property type="entry name" value="Phage_cement_2"/>
    <property type="match status" value="1"/>
</dbReference>
<evidence type="ECO:0000313" key="1">
    <source>
        <dbReference type="EMBL" id="MDP5307918.1"/>
    </source>
</evidence>
<protein>
    <submittedName>
        <fullName evidence="1">DUF2190 family protein</fullName>
    </submittedName>
</protein>